<evidence type="ECO:0000256" key="5">
    <source>
        <dbReference type="ARBA" id="ARBA00022989"/>
    </source>
</evidence>
<accession>A0AAW1T2M8</accession>
<evidence type="ECO:0000256" key="7">
    <source>
        <dbReference type="SAM" id="MobiDB-lite"/>
    </source>
</evidence>
<proteinExistence type="predicted"/>
<evidence type="ECO:0000256" key="4">
    <source>
        <dbReference type="ARBA" id="ARBA00022692"/>
    </source>
</evidence>
<dbReference type="Proteomes" id="UP001485043">
    <property type="component" value="Unassembled WGS sequence"/>
</dbReference>
<dbReference type="PANTHER" id="PTHR31485:SF7">
    <property type="entry name" value="PEPTIDYL SERINE ALPHA-GALACTOSYLTRANSFERASE"/>
    <property type="match status" value="1"/>
</dbReference>
<feature type="signal peptide" evidence="9">
    <location>
        <begin position="1"/>
        <end position="18"/>
    </location>
</feature>
<comment type="subcellular location">
    <subcellularLocation>
        <location evidence="1">Membrane</location>
        <topology evidence="1">Single-pass membrane protein</topology>
    </subcellularLocation>
</comment>
<dbReference type="PANTHER" id="PTHR31485">
    <property type="entry name" value="PEPTIDYL SERINE ALPHA-GALACTOSYLTRANSFERASE"/>
    <property type="match status" value="1"/>
</dbReference>
<gene>
    <name evidence="11" type="ORF">WJX84_005251</name>
</gene>
<feature type="region of interest" description="Disordered" evidence="7">
    <location>
        <begin position="434"/>
        <end position="495"/>
    </location>
</feature>
<keyword evidence="6 8" id="KW-0472">Membrane</keyword>
<dbReference type="GO" id="GO:0016757">
    <property type="term" value="F:glycosyltransferase activity"/>
    <property type="evidence" value="ECO:0007669"/>
    <property type="project" value="UniProtKB-KW"/>
</dbReference>
<keyword evidence="12" id="KW-1185">Reference proteome</keyword>
<organism evidence="11 12">
    <name type="scientific">Apatococcus fuscideae</name>
    <dbReference type="NCBI Taxonomy" id="2026836"/>
    <lineage>
        <taxon>Eukaryota</taxon>
        <taxon>Viridiplantae</taxon>
        <taxon>Chlorophyta</taxon>
        <taxon>core chlorophytes</taxon>
        <taxon>Trebouxiophyceae</taxon>
        <taxon>Chlorellales</taxon>
        <taxon>Chlorellaceae</taxon>
        <taxon>Apatococcus</taxon>
    </lineage>
</organism>
<dbReference type="PROSITE" id="PS51670">
    <property type="entry name" value="SHKT"/>
    <property type="match status" value="1"/>
</dbReference>
<keyword evidence="2" id="KW-0328">Glycosyltransferase</keyword>
<evidence type="ECO:0000313" key="11">
    <source>
        <dbReference type="EMBL" id="KAK9863378.1"/>
    </source>
</evidence>
<protein>
    <recommendedName>
        <fullName evidence="10">ShKT domain-containing protein</fullName>
    </recommendedName>
</protein>
<reference evidence="11 12" key="1">
    <citation type="journal article" date="2024" name="Nat. Commun.">
        <title>Phylogenomics reveals the evolutionary origins of lichenization in chlorophyte algae.</title>
        <authorList>
            <person name="Puginier C."/>
            <person name="Libourel C."/>
            <person name="Otte J."/>
            <person name="Skaloud P."/>
            <person name="Haon M."/>
            <person name="Grisel S."/>
            <person name="Petersen M."/>
            <person name="Berrin J.G."/>
            <person name="Delaux P.M."/>
            <person name="Dal Grande F."/>
            <person name="Keller J."/>
        </authorList>
    </citation>
    <scope>NUCLEOTIDE SEQUENCE [LARGE SCALE GENOMIC DNA]</scope>
    <source>
        <strain evidence="11 12">SAG 2523</strain>
    </source>
</reference>
<dbReference type="SMART" id="SM00254">
    <property type="entry name" value="ShKT"/>
    <property type="match status" value="1"/>
</dbReference>
<evidence type="ECO:0000256" key="1">
    <source>
        <dbReference type="ARBA" id="ARBA00004167"/>
    </source>
</evidence>
<dbReference type="EMBL" id="JALJOV010000479">
    <property type="protein sequence ID" value="KAK9863378.1"/>
    <property type="molecule type" value="Genomic_DNA"/>
</dbReference>
<evidence type="ECO:0000256" key="8">
    <source>
        <dbReference type="SAM" id="Phobius"/>
    </source>
</evidence>
<evidence type="ECO:0000313" key="12">
    <source>
        <dbReference type="Proteomes" id="UP001485043"/>
    </source>
</evidence>
<dbReference type="GO" id="GO:0016020">
    <property type="term" value="C:membrane"/>
    <property type="evidence" value="ECO:0007669"/>
    <property type="project" value="UniProtKB-SubCell"/>
</dbReference>
<evidence type="ECO:0000256" key="9">
    <source>
        <dbReference type="SAM" id="SignalP"/>
    </source>
</evidence>
<dbReference type="InterPro" id="IPR003582">
    <property type="entry name" value="ShKT_dom"/>
</dbReference>
<evidence type="ECO:0000256" key="6">
    <source>
        <dbReference type="ARBA" id="ARBA00023136"/>
    </source>
</evidence>
<name>A0AAW1T2M8_9CHLO</name>
<sequence length="697" mass="75948">MAIHQGSLLCLLGVVLHALAISAQAPAATVHTVITTECGGYFSWQTLGLVYSHRKAGQPGPLTRLLSCTEEQLKDQKDMDTVATHVAPSLTIDSKMNDVYSAYNKPGAVLHWLETTDVKEDYILVIDADMIMREPFIPEDVGVGPGWGLSAYFSYLKGVSNELAMKYVSWVPPRNDTYAGPVGRRGDMVGGFCLMYKEDMKRVAPLWLKYSRAVRHDPDAWNLTGDAFTKNPGDKPWISEMYGYSYGTAAADVWHKVIQSAHMYPGYFTTETPKVLHYGLLWDVPNTEWKFDKHWHYGFDAYKCPPWNLTTDRPTAGLFPYPPAPKDLKTRGFMLLRDLLAIEPIITLNAAFCERHLKACSPSEQLTQACTRARNMEIELDAAFAPLEAELRDQPCQDHQERCAMWARAGECKSNPGYMASSCAKSCKKCPPPVPKVPKKALPSPPPAPVPPSSGAVASPLILQASPVAQGDRPTATRSNVSQATGMTTSSGTQAASQLVSDASITVSPSELSTLQGVQANSAADKKAASDKEFLTLGEEAEKGQQALASPAVLHANPDEAALNDATATPDVKKQMVARSEKMEVDSITRPQLVGVEQIAGQGGVLDSKPLQKAEHRGDPEDLLLSTKEARELLAGRGRQIVGAPATSRWAGLATLLYGLGWLGLILWLALVAAILICLPKARRRGILRTKTFKDRN</sequence>
<feature type="compositionally biased region" description="Polar residues" evidence="7">
    <location>
        <begin position="476"/>
        <end position="495"/>
    </location>
</feature>
<evidence type="ECO:0000256" key="2">
    <source>
        <dbReference type="ARBA" id="ARBA00022676"/>
    </source>
</evidence>
<evidence type="ECO:0000259" key="10">
    <source>
        <dbReference type="PROSITE" id="PS51670"/>
    </source>
</evidence>
<comment type="caution">
    <text evidence="11">The sequence shown here is derived from an EMBL/GenBank/DDBJ whole genome shotgun (WGS) entry which is preliminary data.</text>
</comment>
<dbReference type="Pfam" id="PF23452">
    <property type="entry name" value="HPAT"/>
    <property type="match status" value="1"/>
</dbReference>
<feature type="domain" description="ShKT" evidence="10">
    <location>
        <begin position="396"/>
        <end position="430"/>
    </location>
</feature>
<feature type="chain" id="PRO_5043676928" description="ShKT domain-containing protein" evidence="9">
    <location>
        <begin position="19"/>
        <end position="697"/>
    </location>
</feature>
<keyword evidence="3" id="KW-0808">Transferase</keyword>
<keyword evidence="5 8" id="KW-1133">Transmembrane helix</keyword>
<dbReference type="InterPro" id="IPR044845">
    <property type="entry name" value="HPAT/SRGT1-like"/>
</dbReference>
<keyword evidence="9" id="KW-0732">Signal</keyword>
<feature type="transmembrane region" description="Helical" evidence="8">
    <location>
        <begin position="656"/>
        <end position="679"/>
    </location>
</feature>
<dbReference type="InterPro" id="IPR056508">
    <property type="entry name" value="HPAT-like"/>
</dbReference>
<feature type="compositionally biased region" description="Pro residues" evidence="7">
    <location>
        <begin position="443"/>
        <end position="452"/>
    </location>
</feature>
<dbReference type="AlphaFoldDB" id="A0AAW1T2M8"/>
<evidence type="ECO:0000256" key="3">
    <source>
        <dbReference type="ARBA" id="ARBA00022679"/>
    </source>
</evidence>
<keyword evidence="4 8" id="KW-0812">Transmembrane</keyword>
<dbReference type="Pfam" id="PF01549">
    <property type="entry name" value="ShK"/>
    <property type="match status" value="1"/>
</dbReference>